<accession>A0A0N7LB29</accession>
<dbReference type="PANTHER" id="PTHR43205:SF42">
    <property type="entry name" value="ALCOHOL DEHYDROGENASE, ZINC-CONTAINING (AFU_ORTHOLOGUE AFUA_7G04530)"/>
    <property type="match status" value="1"/>
</dbReference>
<dbReference type="InterPro" id="IPR013149">
    <property type="entry name" value="ADH-like_C"/>
</dbReference>
<evidence type="ECO:0000259" key="2">
    <source>
        <dbReference type="SMART" id="SM00829"/>
    </source>
</evidence>
<proteinExistence type="predicted"/>
<dbReference type="InterPro" id="IPR041694">
    <property type="entry name" value="ADH_N_2"/>
</dbReference>
<name>A0A0N7LB29_9BASI</name>
<dbReference type="Pfam" id="PF00107">
    <property type="entry name" value="ADH_zinc_N"/>
    <property type="match status" value="1"/>
</dbReference>
<protein>
    <submittedName>
        <fullName evidence="3">Predicted NAD-dependent oxidoreductase</fullName>
    </submittedName>
</protein>
<dbReference type="EMBL" id="CCYA01000270">
    <property type="protein sequence ID" value="CEH18234.1"/>
    <property type="molecule type" value="Genomic_DNA"/>
</dbReference>
<feature type="domain" description="Enoyl reductase (ER)" evidence="2">
    <location>
        <begin position="27"/>
        <end position="360"/>
    </location>
</feature>
<reference evidence="3 4" key="1">
    <citation type="submission" date="2014-09" db="EMBL/GenBank/DDBJ databases">
        <authorList>
            <person name="Magalhaes I.L.F."/>
            <person name="Oliveira U."/>
            <person name="Santos F.R."/>
            <person name="Vidigal T.H.D.A."/>
            <person name="Brescovit A.D."/>
            <person name="Santos A.J."/>
        </authorList>
    </citation>
    <scope>NUCLEOTIDE SEQUENCE [LARGE SCALE GENOMIC DNA]</scope>
</reference>
<dbReference type="InterPro" id="IPR011032">
    <property type="entry name" value="GroES-like_sf"/>
</dbReference>
<evidence type="ECO:0000313" key="4">
    <source>
        <dbReference type="Proteomes" id="UP000054845"/>
    </source>
</evidence>
<evidence type="ECO:0000256" key="1">
    <source>
        <dbReference type="ARBA" id="ARBA00023002"/>
    </source>
</evidence>
<dbReference type="Gene3D" id="3.40.50.720">
    <property type="entry name" value="NAD(P)-binding Rossmann-like Domain"/>
    <property type="match status" value="1"/>
</dbReference>
<keyword evidence="4" id="KW-1185">Reference proteome</keyword>
<dbReference type="PANTHER" id="PTHR43205">
    <property type="entry name" value="PROSTAGLANDIN REDUCTASE"/>
    <property type="match status" value="1"/>
</dbReference>
<dbReference type="OrthoDB" id="809632at2759"/>
<dbReference type="Proteomes" id="UP000054845">
    <property type="component" value="Unassembled WGS sequence"/>
</dbReference>
<dbReference type="SMART" id="SM00829">
    <property type="entry name" value="PKS_ER"/>
    <property type="match status" value="1"/>
</dbReference>
<keyword evidence="1" id="KW-0560">Oxidoreductase</keyword>
<dbReference type="InterPro" id="IPR045010">
    <property type="entry name" value="MDR_fam"/>
</dbReference>
<dbReference type="SUPFAM" id="SSF51735">
    <property type="entry name" value="NAD(P)-binding Rossmann-fold domains"/>
    <property type="match status" value="1"/>
</dbReference>
<dbReference type="Pfam" id="PF16884">
    <property type="entry name" value="ADH_N_2"/>
    <property type="match status" value="1"/>
</dbReference>
<dbReference type="GO" id="GO:0016628">
    <property type="term" value="F:oxidoreductase activity, acting on the CH-CH group of donors, NAD or NADP as acceptor"/>
    <property type="evidence" value="ECO:0007669"/>
    <property type="project" value="InterPro"/>
</dbReference>
<dbReference type="SUPFAM" id="SSF50129">
    <property type="entry name" value="GroES-like"/>
    <property type="match status" value="1"/>
</dbReference>
<dbReference type="InterPro" id="IPR036291">
    <property type="entry name" value="NAD(P)-bd_dom_sf"/>
</dbReference>
<sequence length="362" mass="38956">MSSAAVPKTTNRWVLAEHVPKDRPLTKDFFRWETDVALREIQDGELLVKVAHLGMEPSMKGTFTQEKSYRPAHPLGAPLWALGIADVLASKSSKYSAGDRIFGYVGQESNAIIKEDSPLLQKLHPALGKQALSLLGPPGLAAHVGLMNVAKCTKDDIVLVSAAAGATGSIVIQLAKALGVKKVVGIASSRKLDAVLETGADAAVGYDSPSFLEDLRKATNEEVSVYFENVGGKVLDAALEVMAPNGRIALCGVISEYQGQEEPIRGVRWILKKKLLLEGFICNQRGPEALLTAIKELTQWGIEGKRGPEALLTAIKELTQWGIEGKVKTNIHTYQKKGLEHAPDALLALLNGENTGKMVLDL</sequence>
<dbReference type="CDD" id="cd05288">
    <property type="entry name" value="PGDH"/>
    <property type="match status" value="1"/>
</dbReference>
<dbReference type="Gene3D" id="3.90.180.10">
    <property type="entry name" value="Medium-chain alcohol dehydrogenases, catalytic domain"/>
    <property type="match status" value="1"/>
</dbReference>
<dbReference type="AlphaFoldDB" id="A0A0N7LB29"/>
<evidence type="ECO:0000313" key="3">
    <source>
        <dbReference type="EMBL" id="CEH18234.1"/>
    </source>
</evidence>
<organism evidence="3 4">
    <name type="scientific">Ceraceosorus bombacis</name>
    <dbReference type="NCBI Taxonomy" id="401625"/>
    <lineage>
        <taxon>Eukaryota</taxon>
        <taxon>Fungi</taxon>
        <taxon>Dikarya</taxon>
        <taxon>Basidiomycota</taxon>
        <taxon>Ustilaginomycotina</taxon>
        <taxon>Exobasidiomycetes</taxon>
        <taxon>Ceraceosorales</taxon>
        <taxon>Ceraceosoraceae</taxon>
        <taxon>Ceraceosorus</taxon>
    </lineage>
</organism>
<dbReference type="InterPro" id="IPR020843">
    <property type="entry name" value="ER"/>
</dbReference>